<dbReference type="InterPro" id="IPR016130">
    <property type="entry name" value="Tyr_Pase_AS"/>
</dbReference>
<dbReference type="SUPFAM" id="SSF52799">
    <property type="entry name" value="(Phosphotyrosine protein) phosphatases II"/>
    <property type="match status" value="1"/>
</dbReference>
<dbReference type="PANTHER" id="PTHR31126:SF1">
    <property type="entry name" value="TYROSINE SPECIFIC PROTEIN PHOSPHATASES DOMAIN-CONTAINING PROTEIN"/>
    <property type="match status" value="1"/>
</dbReference>
<dbReference type="EMBL" id="JAWLKJ010000002">
    <property type="protein sequence ID" value="MDV6299204.1"/>
    <property type="molecule type" value="Genomic_DNA"/>
</dbReference>
<dbReference type="PROSITE" id="PS00383">
    <property type="entry name" value="TYR_PHOSPHATASE_1"/>
    <property type="match status" value="1"/>
</dbReference>
<dbReference type="AlphaFoldDB" id="A0AAE4U5Q0"/>
<comment type="caution">
    <text evidence="4">The sequence shown here is derived from an EMBL/GenBank/DDBJ whole genome shotgun (WGS) entry which is preliminary data.</text>
</comment>
<reference evidence="4" key="1">
    <citation type="submission" date="2023-10" db="EMBL/GenBank/DDBJ databases">
        <title>Development of a sustainable strategy for remediation of hydrocarbon-contaminated territories based on the waste exchange concept.</title>
        <authorList>
            <person name="Krivoruchko A."/>
        </authorList>
    </citation>
    <scope>NUCLEOTIDE SEQUENCE</scope>
    <source>
        <strain evidence="4">IEGM 1175</strain>
    </source>
</reference>
<sequence>MVGEHGGNVDVDEGVVRGSDDDEVGLDRDGFVVSDVRLTSVHNFRDVAGPGYALRPSGSMARGLVYRSTTLAVGDDDLAVLEKLGVSTVVDLRTGAEIDKQPDVVPAGAEYLPIDVLGGHTSAATLSASGLAGAEEARREMAATYERFVVGDHERRAFGRAVHALAVSSGPAIVHCTAGKDRTGWVSALVQLVAGVREEDVIADYLLTQEMSADFVSSIRTYVQAEMPDKLEAIEVLIGVEEANLRRSLDALAREFGDARRYLVEGAGVEEAAVDELSARFRRG</sequence>
<dbReference type="Proteomes" id="UP001185873">
    <property type="component" value="Unassembled WGS sequence"/>
</dbReference>
<dbReference type="InterPro" id="IPR000387">
    <property type="entry name" value="Tyr_Pase_dom"/>
</dbReference>
<evidence type="ECO:0000313" key="5">
    <source>
        <dbReference type="Proteomes" id="UP001185873"/>
    </source>
</evidence>
<dbReference type="Pfam" id="PF13350">
    <property type="entry name" value="Y_phosphatase3"/>
    <property type="match status" value="1"/>
</dbReference>
<dbReference type="PROSITE" id="PS50056">
    <property type="entry name" value="TYR_PHOSPHATASE_2"/>
    <property type="match status" value="1"/>
</dbReference>
<protein>
    <submittedName>
        <fullName evidence="4">Tyrosine-protein phosphatase</fullName>
        <ecNumber evidence="4">3.1.3.48</ecNumber>
    </submittedName>
</protein>
<organism evidence="4 5">
    <name type="scientific">Dietzia maris</name>
    <dbReference type="NCBI Taxonomy" id="37915"/>
    <lineage>
        <taxon>Bacteria</taxon>
        <taxon>Bacillati</taxon>
        <taxon>Actinomycetota</taxon>
        <taxon>Actinomycetes</taxon>
        <taxon>Mycobacteriales</taxon>
        <taxon>Dietziaceae</taxon>
        <taxon>Dietzia</taxon>
    </lineage>
</organism>
<evidence type="ECO:0000256" key="2">
    <source>
        <dbReference type="SAM" id="MobiDB-lite"/>
    </source>
</evidence>
<dbReference type="InterPro" id="IPR026893">
    <property type="entry name" value="Tyr/Ser_Pase_IphP-type"/>
</dbReference>
<dbReference type="Gene3D" id="3.90.190.10">
    <property type="entry name" value="Protein tyrosine phosphatase superfamily"/>
    <property type="match status" value="1"/>
</dbReference>
<proteinExistence type="inferred from homology"/>
<accession>A0AAE4U5Q0</accession>
<feature type="region of interest" description="Disordered" evidence="2">
    <location>
        <begin position="1"/>
        <end position="20"/>
    </location>
</feature>
<dbReference type="PANTHER" id="PTHR31126">
    <property type="entry name" value="TYROSINE-PROTEIN PHOSPHATASE"/>
    <property type="match status" value="1"/>
</dbReference>
<evidence type="ECO:0000259" key="3">
    <source>
        <dbReference type="PROSITE" id="PS50056"/>
    </source>
</evidence>
<dbReference type="InterPro" id="IPR029021">
    <property type="entry name" value="Prot-tyrosine_phosphatase-like"/>
</dbReference>
<evidence type="ECO:0000256" key="1">
    <source>
        <dbReference type="ARBA" id="ARBA00009580"/>
    </source>
</evidence>
<keyword evidence="4" id="KW-0378">Hydrolase</keyword>
<dbReference type="EC" id="3.1.3.48" evidence="4"/>
<dbReference type="RefSeq" id="WP_317469758.1">
    <property type="nucleotide sequence ID" value="NZ_JAWLKJ010000002.1"/>
</dbReference>
<evidence type="ECO:0000313" key="4">
    <source>
        <dbReference type="EMBL" id="MDV6299204.1"/>
    </source>
</evidence>
<feature type="domain" description="Tyrosine specific protein phosphatases" evidence="3">
    <location>
        <begin position="156"/>
        <end position="223"/>
    </location>
</feature>
<comment type="similarity">
    <text evidence="1">Belongs to the protein-tyrosine phosphatase family.</text>
</comment>
<gene>
    <name evidence="4" type="ORF">R3P82_08755</name>
</gene>
<dbReference type="GO" id="GO:0004725">
    <property type="term" value="F:protein tyrosine phosphatase activity"/>
    <property type="evidence" value="ECO:0007669"/>
    <property type="project" value="UniProtKB-EC"/>
</dbReference>
<name>A0AAE4U5Q0_9ACTN</name>